<dbReference type="InterPro" id="IPR058329">
    <property type="entry name" value="Arp1_N"/>
</dbReference>
<dbReference type="PANTHER" id="PTHR46310">
    <property type="entry name" value="AMIDASE 1"/>
    <property type="match status" value="1"/>
</dbReference>
<sequence>MKELHWKAEVKIGSERFVVSPSFQVISPCSNQLFGGPATVIRLHEGRLTSGFLSQTVARFKETDDVFHEAFLRTVIVVGAQTQKVDDSVASLLSEWGAKLSFETTTGEQGEGPCYIISGQCYAVWKLFPDLQGAFFVATLPAGHNKYQPLHGGAGPSLEVAVPSRLYYPKSASKPLNGLRFSIKDNMNLRGIKTSLSSRAWNTLYPEVADTAPAVQYLIDLGAVIVGKTMLSQFADVENPTGDWVDYHCPFNPRGDGYLIPEGSSSGAGASLAAYDWLDVSIGTDTGGSIRDPASMHGLFGIRPTFGRFMTRDAVIFETVCDVLYPKTTAPTKPTRLIRLPEFDYQNEKAQEVIEGFVSHVEAHLKIKSVSIRLDDIWKGKNPSDTGESMADYVGKNGTIMKTVKSFDLWNNTEKFRRDYHSQFGRRPYSNPAIEAKWAGASQVTKEEQDAALVRKEVFRSWFLSEIISDSGTVIVLPISESEPVYRDEYKDGPWVGGSGWHRNFISILSGCPELILPIGQIAYNSRVTKRSESLPAVGSFVGYPGSDNALAKMIHELLVEQELPTKVLTGSTCL</sequence>
<name>A0A132BE84_MOLSC</name>
<organism evidence="3 4">
    <name type="scientific">Mollisia scopiformis</name>
    <name type="common">Conifer needle endophyte fungus</name>
    <name type="synonym">Phialocephala scopiformis</name>
    <dbReference type="NCBI Taxonomy" id="149040"/>
    <lineage>
        <taxon>Eukaryota</taxon>
        <taxon>Fungi</taxon>
        <taxon>Dikarya</taxon>
        <taxon>Ascomycota</taxon>
        <taxon>Pezizomycotina</taxon>
        <taxon>Leotiomycetes</taxon>
        <taxon>Helotiales</taxon>
        <taxon>Mollisiaceae</taxon>
        <taxon>Mollisia</taxon>
    </lineage>
</organism>
<evidence type="ECO:0000259" key="1">
    <source>
        <dbReference type="Pfam" id="PF01425"/>
    </source>
</evidence>
<dbReference type="GeneID" id="28832816"/>
<reference evidence="3 4" key="1">
    <citation type="submission" date="2015-10" db="EMBL/GenBank/DDBJ databases">
        <title>Full genome of DAOMC 229536 Phialocephala scopiformis, a fungal endophyte of spruce producing the potent anti-insectan compound rugulosin.</title>
        <authorList>
            <consortium name="DOE Joint Genome Institute"/>
            <person name="Walker A.K."/>
            <person name="Frasz S.L."/>
            <person name="Seifert K.A."/>
            <person name="Miller J.D."/>
            <person name="Mondo S.J."/>
            <person name="Labutti K."/>
            <person name="Lipzen A."/>
            <person name="Dockter R."/>
            <person name="Kennedy M."/>
            <person name="Grigoriev I.V."/>
            <person name="Spatafora J.W."/>
        </authorList>
    </citation>
    <scope>NUCLEOTIDE SEQUENCE [LARGE SCALE GENOMIC DNA]</scope>
    <source>
        <strain evidence="3 4">CBS 120377</strain>
    </source>
</reference>
<evidence type="ECO:0000313" key="4">
    <source>
        <dbReference type="Proteomes" id="UP000070700"/>
    </source>
</evidence>
<dbReference type="PANTHER" id="PTHR46310:SF7">
    <property type="entry name" value="AMIDASE 1"/>
    <property type="match status" value="1"/>
</dbReference>
<feature type="domain" description="Scytalone dehydratase-like protein Arp1 N-terminal" evidence="2">
    <location>
        <begin position="37"/>
        <end position="102"/>
    </location>
</feature>
<gene>
    <name evidence="3" type="ORF">LY89DRAFT_787660</name>
</gene>
<dbReference type="InterPro" id="IPR023631">
    <property type="entry name" value="Amidase_dom"/>
</dbReference>
<evidence type="ECO:0000313" key="3">
    <source>
        <dbReference type="EMBL" id="KUJ09977.1"/>
    </source>
</evidence>
<dbReference type="InParanoid" id="A0A132BE84"/>
<keyword evidence="4" id="KW-1185">Reference proteome</keyword>
<dbReference type="STRING" id="149040.A0A132BE84"/>
<dbReference type="Gene3D" id="3.90.1300.10">
    <property type="entry name" value="Amidase signature (AS) domain"/>
    <property type="match status" value="1"/>
</dbReference>
<dbReference type="InterPro" id="IPR036928">
    <property type="entry name" value="AS_sf"/>
</dbReference>
<dbReference type="AlphaFoldDB" id="A0A132BE84"/>
<dbReference type="RefSeq" id="XP_018064332.1">
    <property type="nucleotide sequence ID" value="XM_018223090.1"/>
</dbReference>
<dbReference type="Proteomes" id="UP000070700">
    <property type="component" value="Unassembled WGS sequence"/>
</dbReference>
<dbReference type="Pfam" id="PF01425">
    <property type="entry name" value="Amidase"/>
    <property type="match status" value="1"/>
</dbReference>
<feature type="domain" description="Amidase" evidence="1">
    <location>
        <begin position="170"/>
        <end position="315"/>
    </location>
</feature>
<proteinExistence type="predicted"/>
<protein>
    <submittedName>
        <fullName evidence="3">Amidase signature enzyme</fullName>
    </submittedName>
</protein>
<evidence type="ECO:0000259" key="2">
    <source>
        <dbReference type="Pfam" id="PF26053"/>
    </source>
</evidence>
<dbReference type="KEGG" id="psco:LY89DRAFT_787660"/>
<accession>A0A132BE84</accession>
<dbReference type="OrthoDB" id="5423360at2759"/>
<dbReference type="SUPFAM" id="SSF75304">
    <property type="entry name" value="Amidase signature (AS) enzymes"/>
    <property type="match status" value="1"/>
</dbReference>
<dbReference type="EMBL" id="KQ947430">
    <property type="protein sequence ID" value="KUJ09977.1"/>
    <property type="molecule type" value="Genomic_DNA"/>
</dbReference>
<dbReference type="Pfam" id="PF26053">
    <property type="entry name" value="DUF8016"/>
    <property type="match status" value="1"/>
</dbReference>